<protein>
    <recommendedName>
        <fullName evidence="3">STAS domain-containing protein</fullName>
    </recommendedName>
</protein>
<reference evidence="1 2" key="1">
    <citation type="submission" date="2019-09" db="EMBL/GenBank/DDBJ databases">
        <title>Complete genome sequence of Sporolactobacillus terrae 70-3.</title>
        <authorList>
            <person name="Tanaka N."/>
            <person name="Shiwa Y."/>
            <person name="Fujita N."/>
            <person name="Tanasupawat S."/>
        </authorList>
    </citation>
    <scope>NUCLEOTIDE SEQUENCE [LARGE SCALE GENOMIC DNA]</scope>
    <source>
        <strain evidence="1 2">70-3</strain>
    </source>
</reference>
<name>A0A5K7X720_9BACL</name>
<evidence type="ECO:0000313" key="1">
    <source>
        <dbReference type="EMBL" id="BBN99616.1"/>
    </source>
</evidence>
<dbReference type="AlphaFoldDB" id="A0A5K7X720"/>
<dbReference type="EMBL" id="AP021853">
    <property type="protein sequence ID" value="BBN99616.1"/>
    <property type="molecule type" value="Genomic_DNA"/>
</dbReference>
<evidence type="ECO:0000313" key="2">
    <source>
        <dbReference type="Proteomes" id="UP000326951"/>
    </source>
</evidence>
<proteinExistence type="predicted"/>
<organism evidence="1 2">
    <name type="scientific">Sporolactobacillus terrae</name>
    <dbReference type="NCBI Taxonomy" id="269673"/>
    <lineage>
        <taxon>Bacteria</taxon>
        <taxon>Bacillati</taxon>
        <taxon>Bacillota</taxon>
        <taxon>Bacilli</taxon>
        <taxon>Bacillales</taxon>
        <taxon>Sporolactobacillaceae</taxon>
        <taxon>Sporolactobacillus</taxon>
    </lineage>
</organism>
<sequence length="116" mass="13195">MLDAEYSIDVQHQTKEVTIVVRGNFQEKDAEYFVNDYQEKIGSIPAKDFDLVVDSKSLVVVSQKILPLLEECYKMYKASGFKRVKFIASSVTVGMQLKRIAKKTELDNAEVEVISQ</sequence>
<dbReference type="RefSeq" id="WP_152080664.1">
    <property type="nucleotide sequence ID" value="NZ_AP021853.1"/>
</dbReference>
<gene>
    <name evidence="1" type="ORF">St703_23210</name>
</gene>
<accession>A0A5K7X720</accession>
<evidence type="ECO:0008006" key="3">
    <source>
        <dbReference type="Google" id="ProtNLM"/>
    </source>
</evidence>
<dbReference type="Proteomes" id="UP000326951">
    <property type="component" value="Chromosome"/>
</dbReference>